<evidence type="ECO:0000256" key="8">
    <source>
        <dbReference type="ARBA" id="ARBA00023098"/>
    </source>
</evidence>
<protein>
    <submittedName>
        <fullName evidence="13">Prenyl cysteine carboxyl methyltransferase, putative</fullName>
    </submittedName>
</protein>
<dbReference type="Gene3D" id="1.20.120.1630">
    <property type="match status" value="1"/>
</dbReference>
<evidence type="ECO:0000256" key="5">
    <source>
        <dbReference type="ARBA" id="ARBA00022692"/>
    </source>
</evidence>
<reference evidence="13 14" key="1">
    <citation type="journal article" date="2008" name="PLoS Genet.">
        <title>Genomic islands in the pathogenic filamentous fungus Aspergillus fumigatus.</title>
        <authorList>
            <person name="Fedorova N.D."/>
            <person name="Khaldi N."/>
            <person name="Joardar V.S."/>
            <person name="Maiti R."/>
            <person name="Amedeo P."/>
            <person name="Anderson M.J."/>
            <person name="Crabtree J."/>
            <person name="Silva J.C."/>
            <person name="Badger J.H."/>
            <person name="Albarraq A."/>
            <person name="Angiuoli S."/>
            <person name="Bussey H."/>
            <person name="Bowyer P."/>
            <person name="Cotty P.J."/>
            <person name="Dyer P.S."/>
            <person name="Egan A."/>
            <person name="Galens K."/>
            <person name="Fraser-Liggett C.M."/>
            <person name="Haas B.J."/>
            <person name="Inman J.M."/>
            <person name="Kent R."/>
            <person name="Lemieux S."/>
            <person name="Malavazi I."/>
            <person name="Orvis J."/>
            <person name="Roemer T."/>
            <person name="Ronning C.M."/>
            <person name="Sundaram J.P."/>
            <person name="Sutton G."/>
            <person name="Turner G."/>
            <person name="Venter J.C."/>
            <person name="White O.R."/>
            <person name="Whitty B.R."/>
            <person name="Youngman P."/>
            <person name="Wolfe K.H."/>
            <person name="Goldman G.H."/>
            <person name="Wortman J.R."/>
            <person name="Jiang B."/>
            <person name="Denning D.W."/>
            <person name="Nierman W.C."/>
        </authorList>
    </citation>
    <scope>NUCLEOTIDE SEQUENCE [LARGE SCALE GENOMIC DNA]</scope>
    <source>
        <strain evidence="14">ATCC 1007 / CBS 513.65 / DSM 816 / NCTC 3887 / NRRL 1</strain>
    </source>
</reference>
<evidence type="ECO:0000313" key="13">
    <source>
        <dbReference type="EMBL" id="EAW14276.1"/>
    </source>
</evidence>
<dbReference type="PANTHER" id="PTHR12714">
    <property type="entry name" value="PROTEIN-S ISOPRENYLCYSTEINE O-METHYLTRANSFERASE"/>
    <property type="match status" value="1"/>
</dbReference>
<dbReference type="Pfam" id="PF04191">
    <property type="entry name" value="PEMT"/>
    <property type="match status" value="1"/>
</dbReference>
<dbReference type="OMA" id="ICPHPEN"/>
<keyword evidence="7 12" id="KW-1133">Transmembrane helix</keyword>
<accession>A1C7A5</accession>
<keyword evidence="8" id="KW-0443">Lipid metabolism</keyword>
<proteinExistence type="predicted"/>
<keyword evidence="3 13" id="KW-0489">Methyltransferase</keyword>
<comment type="subcellular location">
    <subcellularLocation>
        <location evidence="1">Endomembrane system</location>
        <topology evidence="1">Multi-pass membrane protein</topology>
    </subcellularLocation>
</comment>
<organism evidence="13 14">
    <name type="scientific">Aspergillus clavatus (strain ATCC 1007 / CBS 513.65 / DSM 816 / NCTC 3887 / NRRL 1 / QM 1276 / 107)</name>
    <dbReference type="NCBI Taxonomy" id="344612"/>
    <lineage>
        <taxon>Eukaryota</taxon>
        <taxon>Fungi</taxon>
        <taxon>Dikarya</taxon>
        <taxon>Ascomycota</taxon>
        <taxon>Pezizomycotina</taxon>
        <taxon>Eurotiomycetes</taxon>
        <taxon>Eurotiomycetidae</taxon>
        <taxon>Eurotiales</taxon>
        <taxon>Aspergillaceae</taxon>
        <taxon>Aspergillus</taxon>
        <taxon>Aspergillus subgen. Fumigati</taxon>
    </lineage>
</organism>
<keyword evidence="9 12" id="KW-0472">Membrane</keyword>
<keyword evidence="4" id="KW-0949">S-adenosyl-L-methionine</keyword>
<evidence type="ECO:0000256" key="3">
    <source>
        <dbReference type="ARBA" id="ARBA00022603"/>
    </source>
</evidence>
<dbReference type="PANTHER" id="PTHR12714:SF9">
    <property type="entry name" value="PROTEIN-S-ISOPRENYLCYSTEINE O-METHYLTRANSFERASE"/>
    <property type="match status" value="1"/>
</dbReference>
<dbReference type="Proteomes" id="UP000006701">
    <property type="component" value="Unassembled WGS sequence"/>
</dbReference>
<keyword evidence="10" id="KW-0594">Phospholipid biosynthesis</keyword>
<evidence type="ECO:0000313" key="14">
    <source>
        <dbReference type="Proteomes" id="UP000006701"/>
    </source>
</evidence>
<dbReference type="UniPathway" id="UPA00753"/>
<evidence type="ECO:0000256" key="10">
    <source>
        <dbReference type="ARBA" id="ARBA00023209"/>
    </source>
</evidence>
<dbReference type="eggNOG" id="ENOG502S9FN">
    <property type="taxonomic scope" value="Eukaryota"/>
</dbReference>
<dbReference type="AlphaFoldDB" id="A1C7A5"/>
<keyword evidence="5 12" id="KW-0812">Transmembrane</keyword>
<keyword evidence="3 13" id="KW-0808">Transferase</keyword>
<dbReference type="KEGG" id="act:ACLA_073110"/>
<dbReference type="HOGENOM" id="CLU_065200_6_1_1"/>
<keyword evidence="6" id="KW-0256">Endoplasmic reticulum</keyword>
<dbReference type="STRING" id="344612.A1C7A5"/>
<keyword evidence="2" id="KW-0444">Lipid biosynthesis</keyword>
<dbReference type="EMBL" id="DS027045">
    <property type="protein sequence ID" value="EAW14276.1"/>
    <property type="molecule type" value="Genomic_DNA"/>
</dbReference>
<dbReference type="GO" id="GO:0005783">
    <property type="term" value="C:endoplasmic reticulum"/>
    <property type="evidence" value="ECO:0007669"/>
    <property type="project" value="TreeGrafter"/>
</dbReference>
<gene>
    <name evidence="13" type="ORF">ACLA_073110</name>
</gene>
<evidence type="ECO:0000256" key="1">
    <source>
        <dbReference type="ARBA" id="ARBA00004127"/>
    </source>
</evidence>
<dbReference type="OrthoDB" id="422086at2759"/>
<dbReference type="GO" id="GO:0004671">
    <property type="term" value="F:protein C-terminal S-isoprenylcysteine carboxyl O-methyltransferase activity"/>
    <property type="evidence" value="ECO:0007669"/>
    <property type="project" value="TreeGrafter"/>
</dbReference>
<sequence length="236" mass="26416">MPSLSSISLSSSILLCGHLSAKCTAPPHRPSASQQHYKTDRIRFITGTVARICSWTLLFLSIYHACVTLLYWQPDDSHLRMICPHPENLSESLFSWAPVVTISIVAIAVGAFVRLSAYGGLGRNFTFYLSSPDRLVTDGVYRYVQHPSYTGLVLLILGSVGLFCRWDGAAGACWMESWMLERVAGSGMPLVVISGSVGMMMIGVRVRDEERMLKEKFGRVWERWHTRTARFVPGIW</sequence>
<feature type="transmembrane region" description="Helical" evidence="12">
    <location>
        <begin position="187"/>
        <end position="206"/>
    </location>
</feature>
<evidence type="ECO:0000256" key="4">
    <source>
        <dbReference type="ARBA" id="ARBA00022691"/>
    </source>
</evidence>
<dbReference type="InterPro" id="IPR007318">
    <property type="entry name" value="Phopholipid_MeTrfase"/>
</dbReference>
<evidence type="ECO:0000256" key="11">
    <source>
        <dbReference type="ARBA" id="ARBA00023264"/>
    </source>
</evidence>
<dbReference type="GO" id="GO:0032259">
    <property type="term" value="P:methylation"/>
    <property type="evidence" value="ECO:0007669"/>
    <property type="project" value="UniProtKB-KW"/>
</dbReference>
<name>A1C7A5_ASPCL</name>
<dbReference type="GeneID" id="4708011"/>
<keyword evidence="14" id="KW-1185">Reference proteome</keyword>
<evidence type="ECO:0000256" key="12">
    <source>
        <dbReference type="SAM" id="Phobius"/>
    </source>
</evidence>
<evidence type="ECO:0000256" key="2">
    <source>
        <dbReference type="ARBA" id="ARBA00022516"/>
    </source>
</evidence>
<evidence type="ECO:0000256" key="6">
    <source>
        <dbReference type="ARBA" id="ARBA00022824"/>
    </source>
</evidence>
<feature type="transmembrane region" description="Helical" evidence="12">
    <location>
        <begin position="45"/>
        <end position="72"/>
    </location>
</feature>
<evidence type="ECO:0000256" key="9">
    <source>
        <dbReference type="ARBA" id="ARBA00023136"/>
    </source>
</evidence>
<feature type="transmembrane region" description="Helical" evidence="12">
    <location>
        <begin position="93"/>
        <end position="113"/>
    </location>
</feature>
<dbReference type="RefSeq" id="XP_001275702.1">
    <property type="nucleotide sequence ID" value="XM_001275701.1"/>
</dbReference>
<evidence type="ECO:0000256" key="7">
    <source>
        <dbReference type="ARBA" id="ARBA00022989"/>
    </source>
</evidence>
<dbReference type="GO" id="GO:0006656">
    <property type="term" value="P:phosphatidylcholine biosynthetic process"/>
    <property type="evidence" value="ECO:0007669"/>
    <property type="project" value="UniProtKB-UniPathway"/>
</dbReference>
<dbReference type="VEuPathDB" id="FungiDB:ACLA_073110"/>
<keyword evidence="11" id="KW-1208">Phospholipid metabolism</keyword>